<gene>
    <name evidence="5" type="primary">apaH</name>
    <name evidence="7" type="ORF">H4O21_17745</name>
</gene>
<dbReference type="CDD" id="cd07422">
    <property type="entry name" value="MPP_ApaH"/>
    <property type="match status" value="1"/>
</dbReference>
<dbReference type="InterPro" id="IPR004843">
    <property type="entry name" value="Calcineurin-like_PHP"/>
</dbReference>
<dbReference type="RefSeq" id="WP_182810218.1">
    <property type="nucleotide sequence ID" value="NZ_JACJFM010000028.1"/>
</dbReference>
<organism evidence="7 8">
    <name type="scientific">Oceanospirillum sediminis</name>
    <dbReference type="NCBI Taxonomy" id="2760088"/>
    <lineage>
        <taxon>Bacteria</taxon>
        <taxon>Pseudomonadati</taxon>
        <taxon>Pseudomonadota</taxon>
        <taxon>Gammaproteobacteria</taxon>
        <taxon>Oceanospirillales</taxon>
        <taxon>Oceanospirillaceae</taxon>
        <taxon>Oceanospirillum</taxon>
    </lineage>
</organism>
<dbReference type="SUPFAM" id="SSF56300">
    <property type="entry name" value="Metallo-dependent phosphatases"/>
    <property type="match status" value="1"/>
</dbReference>
<evidence type="ECO:0000256" key="1">
    <source>
        <dbReference type="ARBA" id="ARBA00003413"/>
    </source>
</evidence>
<sequence length="272" mass="30642">MNAYAVGDLQGCFSELEALLDKVGFDPNQDQLWLAGDLVNRGPQSLEVLRFASALGDRVKAVLGNHDLHLLAVAFGGARVKRKDTLNGILKAPDRDELLDWLRHRPLCHYDESLGYVMTHAGIPPVWNLNDTLNHAAEVEQALRSRQCCEYFEAMYGNYPDCWHRGLSGMDRLRAITNYLTRMRFCTPDSQLEFDSKEGLEQCPEGFAPWFSYTRQDTTPVIFGHWAALEGQVDQKGIHALDTGCVWGGRLTAMNLKTGELTSVNSQQHRQF</sequence>
<dbReference type="EMBL" id="JACJFM010000028">
    <property type="protein sequence ID" value="MBB1488449.1"/>
    <property type="molecule type" value="Genomic_DNA"/>
</dbReference>
<dbReference type="HAMAP" id="MF_00199">
    <property type="entry name" value="ApaH"/>
    <property type="match status" value="1"/>
</dbReference>
<protein>
    <recommendedName>
        <fullName evidence="5">Bis(5'-nucleosyl)-tetraphosphatase, symmetrical</fullName>
        <ecNumber evidence="5">3.6.1.41</ecNumber>
    </recommendedName>
    <alternativeName>
        <fullName evidence="5">Ap4A hydrolase</fullName>
    </alternativeName>
    <alternativeName>
        <fullName evidence="5">Diadenosine 5',5'''-P1,P4-tetraphosphate pyrophosphohydrolase</fullName>
    </alternativeName>
    <alternativeName>
        <fullName evidence="5">Diadenosine tetraphosphatase</fullName>
    </alternativeName>
</protein>
<evidence type="ECO:0000313" key="8">
    <source>
        <dbReference type="Proteomes" id="UP000565262"/>
    </source>
</evidence>
<dbReference type="EC" id="3.6.1.41" evidence="5"/>
<dbReference type="Pfam" id="PF00149">
    <property type="entry name" value="Metallophos"/>
    <property type="match status" value="1"/>
</dbReference>
<comment type="caution">
    <text evidence="7">The sequence shown here is derived from an EMBL/GenBank/DDBJ whole genome shotgun (WGS) entry which is preliminary data.</text>
</comment>
<evidence type="ECO:0000256" key="3">
    <source>
        <dbReference type="ARBA" id="ARBA00022801"/>
    </source>
</evidence>
<comment type="function">
    <text evidence="1 5">Hydrolyzes diadenosine 5',5'''-P1,P4-tetraphosphate to yield ADP.</text>
</comment>
<name>A0A839IVG0_9GAMM</name>
<evidence type="ECO:0000256" key="4">
    <source>
        <dbReference type="ARBA" id="ARBA00049417"/>
    </source>
</evidence>
<dbReference type="NCBIfam" id="TIGR00668">
    <property type="entry name" value="apaH"/>
    <property type="match status" value="1"/>
</dbReference>
<dbReference type="Gene3D" id="3.60.21.10">
    <property type="match status" value="1"/>
</dbReference>
<dbReference type="PANTHER" id="PTHR40942:SF4">
    <property type="entry name" value="CYTOCHROME C5"/>
    <property type="match status" value="1"/>
</dbReference>
<dbReference type="NCBIfam" id="NF001204">
    <property type="entry name" value="PRK00166.1"/>
    <property type="match status" value="1"/>
</dbReference>
<reference evidence="7 8" key="1">
    <citation type="submission" date="2020-08" db="EMBL/GenBank/DDBJ databases">
        <title>Oceanospirillum sp. nov. isolated from marine sediment.</title>
        <authorList>
            <person name="Ji X."/>
        </authorList>
    </citation>
    <scope>NUCLEOTIDE SEQUENCE [LARGE SCALE GENOMIC DNA]</scope>
    <source>
        <strain evidence="7 8">D5</strain>
    </source>
</reference>
<dbReference type="AlphaFoldDB" id="A0A839IVG0"/>
<feature type="domain" description="Calcineurin-like phosphoesterase" evidence="6">
    <location>
        <begin position="4"/>
        <end position="134"/>
    </location>
</feature>
<proteinExistence type="inferred from homology"/>
<dbReference type="GO" id="GO:0008803">
    <property type="term" value="F:bis(5'-nucleosyl)-tetraphosphatase (symmetrical) activity"/>
    <property type="evidence" value="ECO:0007669"/>
    <property type="project" value="UniProtKB-UniRule"/>
</dbReference>
<dbReference type="InterPro" id="IPR029052">
    <property type="entry name" value="Metallo-depent_PP-like"/>
</dbReference>
<dbReference type="Proteomes" id="UP000565262">
    <property type="component" value="Unassembled WGS sequence"/>
</dbReference>
<dbReference type="PANTHER" id="PTHR40942">
    <property type="match status" value="1"/>
</dbReference>
<keyword evidence="3 5" id="KW-0378">Hydrolase</keyword>
<evidence type="ECO:0000256" key="2">
    <source>
        <dbReference type="ARBA" id="ARBA00005419"/>
    </source>
</evidence>
<evidence type="ECO:0000256" key="5">
    <source>
        <dbReference type="HAMAP-Rule" id="MF_00199"/>
    </source>
</evidence>
<evidence type="ECO:0000259" key="6">
    <source>
        <dbReference type="Pfam" id="PF00149"/>
    </source>
</evidence>
<evidence type="ECO:0000313" key="7">
    <source>
        <dbReference type="EMBL" id="MBB1488449.1"/>
    </source>
</evidence>
<comment type="catalytic activity">
    <reaction evidence="4 5">
        <text>P(1),P(4)-bis(5'-adenosyl) tetraphosphate + H2O = 2 ADP + 2 H(+)</text>
        <dbReference type="Rhea" id="RHEA:24252"/>
        <dbReference type="ChEBI" id="CHEBI:15377"/>
        <dbReference type="ChEBI" id="CHEBI:15378"/>
        <dbReference type="ChEBI" id="CHEBI:58141"/>
        <dbReference type="ChEBI" id="CHEBI:456216"/>
        <dbReference type="EC" id="3.6.1.41"/>
    </reaction>
</comment>
<dbReference type="PIRSF" id="PIRSF000903">
    <property type="entry name" value="B5n-ttraPtase_sm"/>
    <property type="match status" value="1"/>
</dbReference>
<comment type="similarity">
    <text evidence="2 5">Belongs to the Ap4A hydrolase family.</text>
</comment>
<dbReference type="InterPro" id="IPR004617">
    <property type="entry name" value="ApaH"/>
</dbReference>
<accession>A0A839IVG0</accession>
<keyword evidence="8" id="KW-1185">Reference proteome</keyword>